<accession>A0A5C5VED1</accession>
<protein>
    <recommendedName>
        <fullName evidence="4">Squalene cyclase C-terminal domain-containing protein</fullName>
    </recommendedName>
</protein>
<dbReference type="RefSeq" id="WP_228714557.1">
    <property type="nucleotide sequence ID" value="NZ_SIHJ01000001.1"/>
</dbReference>
<sequence precursor="true">MPTRIATGLLVTCLLLTPAAGLRPAAAAEADAKAVVAKGLSFLREKGQDANGAFSPRAGSGITSLCVTAALLNGAGLDDPLVAKGLKAVEGYVQPDGGIYGSPRLKNYETCVGIVCLVEANKRAGDGRYDETLKRANAYVRGLQIGAEGEVGKDDPQFGGVGYSGRERPDLSNTSYLVETLIAMGAQDDDPAIQRALAFVTRCQNLQGAGNDTPFAGKVNDGGFYYVIPTENVDPSTSERYTADGGLRSYGSMTYAGFKSMVYAGLNENDPRVKAALEWIGKHYSVEKNPGQGTAGLFYYYNTFGKALEASGKAKIDTASEGERDWRQDLIAELAKKQRDDGSWANSNQQWFENDPNLCTAFALLALSYCQQ</sequence>
<evidence type="ECO:0000313" key="2">
    <source>
        <dbReference type="EMBL" id="TWT36968.1"/>
    </source>
</evidence>
<dbReference type="CDD" id="cd00688">
    <property type="entry name" value="ISOPREN_C2_like"/>
    <property type="match status" value="1"/>
</dbReference>
<proteinExistence type="predicted"/>
<keyword evidence="1" id="KW-0732">Signal</keyword>
<dbReference type="Gene3D" id="1.50.10.20">
    <property type="match status" value="2"/>
</dbReference>
<evidence type="ECO:0000313" key="3">
    <source>
        <dbReference type="Proteomes" id="UP000316714"/>
    </source>
</evidence>
<dbReference type="EMBL" id="SIHJ01000001">
    <property type="protein sequence ID" value="TWT36968.1"/>
    <property type="molecule type" value="Genomic_DNA"/>
</dbReference>
<dbReference type="SUPFAM" id="SSF48239">
    <property type="entry name" value="Terpenoid cyclases/Protein prenyltransferases"/>
    <property type="match status" value="1"/>
</dbReference>
<evidence type="ECO:0008006" key="4">
    <source>
        <dbReference type="Google" id="ProtNLM"/>
    </source>
</evidence>
<dbReference type="AlphaFoldDB" id="A0A5C5VED1"/>
<name>A0A5C5VED1_9BACT</name>
<dbReference type="Proteomes" id="UP000316714">
    <property type="component" value="Unassembled WGS sequence"/>
</dbReference>
<dbReference type="InterPro" id="IPR008930">
    <property type="entry name" value="Terpenoid_cyclase/PrenylTrfase"/>
</dbReference>
<organism evidence="2 3">
    <name type="scientific">Posidoniimonas corsicana</name>
    <dbReference type="NCBI Taxonomy" id="1938618"/>
    <lineage>
        <taxon>Bacteria</taxon>
        <taxon>Pseudomonadati</taxon>
        <taxon>Planctomycetota</taxon>
        <taxon>Planctomycetia</taxon>
        <taxon>Pirellulales</taxon>
        <taxon>Lacipirellulaceae</taxon>
        <taxon>Posidoniimonas</taxon>
    </lineage>
</organism>
<comment type="caution">
    <text evidence="2">The sequence shown here is derived from an EMBL/GenBank/DDBJ whole genome shotgun (WGS) entry which is preliminary data.</text>
</comment>
<feature type="signal peptide" evidence="1">
    <location>
        <begin position="1"/>
        <end position="27"/>
    </location>
</feature>
<evidence type="ECO:0000256" key="1">
    <source>
        <dbReference type="SAM" id="SignalP"/>
    </source>
</evidence>
<keyword evidence="3" id="KW-1185">Reference proteome</keyword>
<reference evidence="2 3" key="1">
    <citation type="submission" date="2019-02" db="EMBL/GenBank/DDBJ databases">
        <title>Deep-cultivation of Planctomycetes and their phenomic and genomic characterization uncovers novel biology.</title>
        <authorList>
            <person name="Wiegand S."/>
            <person name="Jogler M."/>
            <person name="Boedeker C."/>
            <person name="Pinto D."/>
            <person name="Vollmers J."/>
            <person name="Rivas-Marin E."/>
            <person name="Kohn T."/>
            <person name="Peeters S.H."/>
            <person name="Heuer A."/>
            <person name="Rast P."/>
            <person name="Oberbeckmann S."/>
            <person name="Bunk B."/>
            <person name="Jeske O."/>
            <person name="Meyerdierks A."/>
            <person name="Storesund J.E."/>
            <person name="Kallscheuer N."/>
            <person name="Luecker S."/>
            <person name="Lage O.M."/>
            <person name="Pohl T."/>
            <person name="Merkel B.J."/>
            <person name="Hornburger P."/>
            <person name="Mueller R.-W."/>
            <person name="Bruemmer F."/>
            <person name="Labrenz M."/>
            <person name="Spormann A.M."/>
            <person name="Op Den Camp H."/>
            <person name="Overmann J."/>
            <person name="Amann R."/>
            <person name="Jetten M.S.M."/>
            <person name="Mascher T."/>
            <person name="Medema M.H."/>
            <person name="Devos D.P."/>
            <person name="Kaster A.-K."/>
            <person name="Ovreas L."/>
            <person name="Rohde M."/>
            <person name="Galperin M.Y."/>
            <person name="Jogler C."/>
        </authorList>
    </citation>
    <scope>NUCLEOTIDE SEQUENCE [LARGE SCALE GENOMIC DNA]</scope>
    <source>
        <strain evidence="2 3">KOR34</strain>
    </source>
</reference>
<feature type="chain" id="PRO_5022742686" description="Squalene cyclase C-terminal domain-containing protein" evidence="1">
    <location>
        <begin position="28"/>
        <end position="372"/>
    </location>
</feature>
<gene>
    <name evidence="2" type="ORF">KOR34_19130</name>
</gene>